<dbReference type="EMBL" id="BRXU01000019">
    <property type="protein sequence ID" value="GLC57566.1"/>
    <property type="molecule type" value="Genomic_DNA"/>
</dbReference>
<dbReference type="PANTHER" id="PTHR15092:SF47">
    <property type="entry name" value="POLY(A)-SPECIFIC EXORIBONUCLEASE PARN"/>
    <property type="match status" value="1"/>
</dbReference>
<feature type="compositionally biased region" description="Gly residues" evidence="2">
    <location>
        <begin position="351"/>
        <end position="364"/>
    </location>
</feature>
<protein>
    <submittedName>
        <fullName evidence="3">Uncharacterized protein</fullName>
    </submittedName>
</protein>
<sequence>MQHQSCHSQRACGKRWPGAHGVARHPVVLANRTAYWSNPSIRLICRSAGLETASVPVAQATNEQPPSLDFTDVTRHNFKAVLPVMRAAIQEATFVAIDAEFTGLSPDGGGEDPLDDYDERYKRLLAAADNFLICQFGLSAFKWHTAPASSSRGGGGYWEAKTFNAYIFPRTDDKMGKDKRFLCQASSLTYLAEQGFDFNKMIHEGISFVPLQTRDAKVRLLRDSLREDLANTERAREARGPEEEELVEAARGRVLSWLLGDETELLLPLPPTKRQRTLLRLLLQDEFQLPSLGYDPFSFELCLAADGGGGAAAAAGGGGAAVDLAAAAAGRGAGVDGGREEGRPCVEDGGVSDGEGSDGGGDGPEGFMRLRRLDHWRPGNLIASGQQLTPRQRIEMLVEQSGFSQVLEILRDSGRPLVGHNAVFDLAYTLSQFNGALPRNWRGYKTELQRTFPGGLYDTKHIATQLAAAGVPLGETGLGSLYRTLTDEAWLRSNVPGAGLPASLGGGVPEVRHAPGFGGYAGASAAEKAHEAGFDAFMTGAAFARLLRLMAAKAALHSGGSAAAEAAAAAAAATAAVADAAAAAHAAAASDEAASAADLLLQPLGPYRGRVHVMRSDLPYADMYGSDPVPSRPAVLYVSGFGGQTRPPFLIQRLGSLGFPPVQVCMLTGPTGAATGALVQLARADLVPKAVQAVRKKWSNWSAMTFAEYYQGRLQQQQQQQDGAGTSGAPGSGGRAPPRLIRTGPPQQRAGDGNGVQGAVEGGSARVQRLSGGAGGSGSGAEAASGSSAGAEAGEEQQRRQQSAGSGVGTERQRLQAFTQMVAEATASTAANGTLGESQRLRSNSSNSSSSRRVSAEGASDVQAGSREEDAGAASASGDAAVAAPVTASEAPAASTSTASGAGSEGVGKVGGGAAGGEAADAEAAQRAAERLRGLALAAQRLKGWPAKGEPGREAADGGKGLALQRPGRPTR</sequence>
<accession>A0A9W6BSC1</accession>
<feature type="region of interest" description="Disordered" evidence="2">
    <location>
        <begin position="714"/>
        <end position="813"/>
    </location>
</feature>
<organism evidence="3 4">
    <name type="scientific">Pleodorina starrii</name>
    <dbReference type="NCBI Taxonomy" id="330485"/>
    <lineage>
        <taxon>Eukaryota</taxon>
        <taxon>Viridiplantae</taxon>
        <taxon>Chlorophyta</taxon>
        <taxon>core chlorophytes</taxon>
        <taxon>Chlorophyceae</taxon>
        <taxon>CS clade</taxon>
        <taxon>Chlamydomonadales</taxon>
        <taxon>Volvocaceae</taxon>
        <taxon>Pleodorina</taxon>
    </lineage>
</organism>
<feature type="compositionally biased region" description="Low complexity" evidence="2">
    <location>
        <begin position="780"/>
        <end position="792"/>
    </location>
</feature>
<dbReference type="InterPro" id="IPR012337">
    <property type="entry name" value="RNaseH-like_sf"/>
</dbReference>
<evidence type="ECO:0000313" key="4">
    <source>
        <dbReference type="Proteomes" id="UP001165080"/>
    </source>
</evidence>
<dbReference type="Proteomes" id="UP001165080">
    <property type="component" value="Unassembled WGS sequence"/>
</dbReference>
<keyword evidence="4" id="KW-1185">Reference proteome</keyword>
<reference evidence="3 4" key="1">
    <citation type="journal article" date="2023" name="Commun. Biol.">
        <title>Reorganization of the ancestral sex-determining regions during the evolution of trioecy in Pleodorina starrii.</title>
        <authorList>
            <person name="Takahashi K."/>
            <person name="Suzuki S."/>
            <person name="Kawai-Toyooka H."/>
            <person name="Yamamoto K."/>
            <person name="Hamaji T."/>
            <person name="Ootsuki R."/>
            <person name="Yamaguchi H."/>
            <person name="Kawachi M."/>
            <person name="Higashiyama T."/>
            <person name="Nozaki H."/>
        </authorList>
    </citation>
    <scope>NUCLEOTIDE SEQUENCE [LARGE SCALE GENOMIC DNA]</scope>
    <source>
        <strain evidence="3 4">NIES-4479</strain>
    </source>
</reference>
<feature type="compositionally biased region" description="Low complexity" evidence="2">
    <location>
        <begin position="715"/>
        <end position="724"/>
    </location>
</feature>
<feature type="compositionally biased region" description="Gly residues" evidence="2">
    <location>
        <begin position="725"/>
        <end position="734"/>
    </location>
</feature>
<gene>
    <name evidence="3" type="primary">PLEST002725</name>
    <name evidence="3" type="ORF">PLESTB_001241100</name>
</gene>
<dbReference type="PANTHER" id="PTHR15092">
    <property type="entry name" value="POLY A -SPECIFIC RIBONUCLEASE/TARGET OF EGR1, MEMBER 1"/>
    <property type="match status" value="1"/>
</dbReference>
<feature type="compositionally biased region" description="Low complexity" evidence="2">
    <location>
        <begin position="872"/>
        <end position="902"/>
    </location>
</feature>
<comment type="similarity">
    <text evidence="1">Belongs to the CAF1 family.</text>
</comment>
<feature type="compositionally biased region" description="Low complexity" evidence="2">
    <location>
        <begin position="841"/>
        <end position="853"/>
    </location>
</feature>
<name>A0A9W6BSC1_9CHLO</name>
<feature type="compositionally biased region" description="Basic and acidic residues" evidence="2">
    <location>
        <begin position="337"/>
        <end position="346"/>
    </location>
</feature>
<feature type="region of interest" description="Disordered" evidence="2">
    <location>
        <begin position="333"/>
        <end position="365"/>
    </location>
</feature>
<dbReference type="AlphaFoldDB" id="A0A9W6BSC1"/>
<evidence type="ECO:0000313" key="3">
    <source>
        <dbReference type="EMBL" id="GLC57566.1"/>
    </source>
</evidence>
<feature type="region of interest" description="Disordered" evidence="2">
    <location>
        <begin position="942"/>
        <end position="972"/>
    </location>
</feature>
<feature type="region of interest" description="Disordered" evidence="2">
    <location>
        <begin position="829"/>
        <end position="928"/>
    </location>
</feature>
<dbReference type="Pfam" id="PF04857">
    <property type="entry name" value="CAF1"/>
    <property type="match status" value="1"/>
</dbReference>
<dbReference type="InterPro" id="IPR051181">
    <property type="entry name" value="CAF1_poly(A)_ribonucleases"/>
</dbReference>
<feature type="compositionally biased region" description="Low complexity" evidence="2">
    <location>
        <begin position="917"/>
        <end position="927"/>
    </location>
</feature>
<dbReference type="InterPro" id="IPR036397">
    <property type="entry name" value="RNaseH_sf"/>
</dbReference>
<proteinExistence type="inferred from homology"/>
<evidence type="ECO:0000256" key="1">
    <source>
        <dbReference type="ARBA" id="ARBA00008372"/>
    </source>
</evidence>
<comment type="caution">
    <text evidence="3">The sequence shown here is derived from an EMBL/GenBank/DDBJ whole genome shotgun (WGS) entry which is preliminary data.</text>
</comment>
<evidence type="ECO:0000256" key="2">
    <source>
        <dbReference type="SAM" id="MobiDB-lite"/>
    </source>
</evidence>
<dbReference type="Gene3D" id="3.30.420.10">
    <property type="entry name" value="Ribonuclease H-like superfamily/Ribonuclease H"/>
    <property type="match status" value="2"/>
</dbReference>
<dbReference type="OrthoDB" id="1432093at2759"/>
<feature type="compositionally biased region" description="Gly residues" evidence="2">
    <location>
        <begin position="903"/>
        <end position="916"/>
    </location>
</feature>
<dbReference type="GO" id="GO:0003723">
    <property type="term" value="F:RNA binding"/>
    <property type="evidence" value="ECO:0007669"/>
    <property type="project" value="TreeGrafter"/>
</dbReference>
<dbReference type="InterPro" id="IPR006941">
    <property type="entry name" value="RNase_CAF1"/>
</dbReference>
<dbReference type="SUPFAM" id="SSF53098">
    <property type="entry name" value="Ribonuclease H-like"/>
    <property type="match status" value="1"/>
</dbReference>
<dbReference type="GO" id="GO:0000175">
    <property type="term" value="F:3'-5'-RNA exonuclease activity"/>
    <property type="evidence" value="ECO:0007669"/>
    <property type="project" value="TreeGrafter"/>
</dbReference>